<gene>
    <name evidence="2" type="ORF">CNMCM5623_008528</name>
    <name evidence="3" type="ORF">CNMCM7691_008440</name>
</gene>
<dbReference type="OrthoDB" id="4504900at2759"/>
<keyword evidence="4" id="KW-1185">Reference proteome</keyword>
<accession>A0A8H6PYU7</accession>
<name>A0A8H6PYU7_9EURO</name>
<dbReference type="Proteomes" id="UP000641853">
    <property type="component" value="Unassembled WGS sequence"/>
</dbReference>
<comment type="caution">
    <text evidence="2">The sequence shown here is derived from an EMBL/GenBank/DDBJ whole genome shotgun (WGS) entry which is preliminary data.</text>
</comment>
<dbReference type="Proteomes" id="UP000654922">
    <property type="component" value="Unassembled WGS sequence"/>
</dbReference>
<evidence type="ECO:0000313" key="3">
    <source>
        <dbReference type="EMBL" id="KAF7179506.1"/>
    </source>
</evidence>
<feature type="region of interest" description="Disordered" evidence="1">
    <location>
        <begin position="1"/>
        <end position="138"/>
    </location>
</feature>
<evidence type="ECO:0000256" key="1">
    <source>
        <dbReference type="SAM" id="MobiDB-lite"/>
    </source>
</evidence>
<reference evidence="2" key="1">
    <citation type="submission" date="2020-06" db="EMBL/GenBank/DDBJ databases">
        <title>Draft genome sequences of strains closely related to Aspergillus parafelis and Aspergillus hiratsukae.</title>
        <authorList>
            <person name="Dos Santos R.A.C."/>
            <person name="Rivero-Menendez O."/>
            <person name="Steenwyk J.L."/>
            <person name="Mead M.E."/>
            <person name="Goldman G.H."/>
            <person name="Alastruey-Izquierdo A."/>
            <person name="Rokas A."/>
        </authorList>
    </citation>
    <scope>NUCLEOTIDE SEQUENCE</scope>
    <source>
        <strain evidence="2">CNM-CM5623</strain>
        <strain evidence="3">CNM-CM7691</strain>
    </source>
</reference>
<organism evidence="2 5">
    <name type="scientific">Aspergillus felis</name>
    <dbReference type="NCBI Taxonomy" id="1287682"/>
    <lineage>
        <taxon>Eukaryota</taxon>
        <taxon>Fungi</taxon>
        <taxon>Dikarya</taxon>
        <taxon>Ascomycota</taxon>
        <taxon>Pezizomycotina</taxon>
        <taxon>Eurotiomycetes</taxon>
        <taxon>Eurotiomycetidae</taxon>
        <taxon>Eurotiales</taxon>
        <taxon>Aspergillaceae</taxon>
        <taxon>Aspergillus</taxon>
        <taxon>Aspergillus subgen. Fumigati</taxon>
    </lineage>
</organism>
<feature type="compositionally biased region" description="Gly residues" evidence="1">
    <location>
        <begin position="35"/>
        <end position="55"/>
    </location>
</feature>
<feature type="compositionally biased region" description="Basic and acidic residues" evidence="1">
    <location>
        <begin position="104"/>
        <end position="115"/>
    </location>
</feature>
<dbReference type="AlphaFoldDB" id="A0A8H6PYU7"/>
<sequence>MASSSTDRTTDNAVNHERTSTQGGASAKPTPANNAGGGSGWGDKGFFKGGTGTEGPGHADAPNPKSSMGKFLGLSSQKGAASSNFEQRAQGASEMDAKGTSCDTEDHSFMEHRPGCPETLPGWSKTKGVMDMLHGQGR</sequence>
<feature type="compositionally biased region" description="Polar residues" evidence="1">
    <location>
        <begin position="74"/>
        <end position="87"/>
    </location>
</feature>
<evidence type="ECO:0000313" key="5">
    <source>
        <dbReference type="Proteomes" id="UP000654922"/>
    </source>
</evidence>
<dbReference type="EMBL" id="JACBAE010001340">
    <property type="protein sequence ID" value="KAF7163770.1"/>
    <property type="molecule type" value="Genomic_DNA"/>
</dbReference>
<dbReference type="EMBL" id="JACBAG010001860">
    <property type="protein sequence ID" value="KAF7179506.1"/>
    <property type="molecule type" value="Genomic_DNA"/>
</dbReference>
<evidence type="ECO:0000313" key="2">
    <source>
        <dbReference type="EMBL" id="KAF7163770.1"/>
    </source>
</evidence>
<evidence type="ECO:0000313" key="4">
    <source>
        <dbReference type="Proteomes" id="UP000641853"/>
    </source>
</evidence>
<feature type="compositionally biased region" description="Basic and acidic residues" evidence="1">
    <location>
        <begin position="8"/>
        <end position="19"/>
    </location>
</feature>
<protein>
    <submittedName>
        <fullName evidence="2">Uncharacterized protein</fullName>
    </submittedName>
</protein>
<proteinExistence type="predicted"/>